<dbReference type="InterPro" id="IPR029068">
    <property type="entry name" value="Glyas_Bleomycin-R_OHBP_Dase"/>
</dbReference>
<reference evidence="1 2" key="1">
    <citation type="submission" date="2018-11" db="EMBL/GenBank/DDBJ databases">
        <authorList>
            <person name="Li F."/>
        </authorList>
    </citation>
    <scope>NUCLEOTIDE SEQUENCE [LARGE SCALE GENOMIC DNA]</scope>
    <source>
        <strain evidence="1 2">Gsoil 818</strain>
    </source>
</reference>
<dbReference type="Proteomes" id="UP000279994">
    <property type="component" value="Unassembled WGS sequence"/>
</dbReference>
<organism evidence="1 2">
    <name type="scientific">Nocardioides pocheonensis</name>
    <dbReference type="NCBI Taxonomy" id="661485"/>
    <lineage>
        <taxon>Bacteria</taxon>
        <taxon>Bacillati</taxon>
        <taxon>Actinomycetota</taxon>
        <taxon>Actinomycetes</taxon>
        <taxon>Propionibacteriales</taxon>
        <taxon>Nocardioidaceae</taxon>
        <taxon>Nocardioides</taxon>
    </lineage>
</organism>
<dbReference type="Gene3D" id="3.10.180.10">
    <property type="entry name" value="2,3-Dihydroxybiphenyl 1,2-Dioxygenase, domain 1"/>
    <property type="match status" value="1"/>
</dbReference>
<evidence type="ECO:0000313" key="1">
    <source>
        <dbReference type="EMBL" id="RNM12189.1"/>
    </source>
</evidence>
<keyword evidence="2" id="KW-1185">Reference proteome</keyword>
<sequence>MRYLGRGVSTATGALEPLGAAVGASGAPMIEQLIPPGMRSVLGPRMQVGMVVRDLEVATEFWAQHLGIGPWIAMKSSSADRRFVHRGAESPVEMELAFSYAGDTQLEIIAQTNDAPSPYKEFLDEGREGVHHLGFWPEDFEGSCSALRSAGFEELFALYLPDGSSNVTYYSSPAFIGLVVELAPMTPFRRKYMTAIEKLAQSWDGSHPLRRFGSREEFIASDDFRRVEGEGK</sequence>
<protein>
    <recommendedName>
        <fullName evidence="3">VOC family protein</fullName>
    </recommendedName>
</protein>
<dbReference type="Pfam" id="PF13669">
    <property type="entry name" value="Glyoxalase_4"/>
    <property type="match status" value="1"/>
</dbReference>
<comment type="caution">
    <text evidence="1">The sequence shown here is derived from an EMBL/GenBank/DDBJ whole genome shotgun (WGS) entry which is preliminary data.</text>
</comment>
<dbReference type="EMBL" id="RJSF01000046">
    <property type="protein sequence ID" value="RNM12189.1"/>
    <property type="molecule type" value="Genomic_DNA"/>
</dbReference>
<dbReference type="AlphaFoldDB" id="A0A3N0GIC0"/>
<evidence type="ECO:0000313" key="2">
    <source>
        <dbReference type="Proteomes" id="UP000279994"/>
    </source>
</evidence>
<accession>A0A3N0GIC0</accession>
<dbReference type="SUPFAM" id="SSF54593">
    <property type="entry name" value="Glyoxalase/Bleomycin resistance protein/Dihydroxybiphenyl dioxygenase"/>
    <property type="match status" value="1"/>
</dbReference>
<gene>
    <name evidence="1" type="ORF">EFL26_20515</name>
</gene>
<proteinExistence type="predicted"/>
<name>A0A3N0GIC0_9ACTN</name>
<evidence type="ECO:0008006" key="3">
    <source>
        <dbReference type="Google" id="ProtNLM"/>
    </source>
</evidence>